<evidence type="ECO:0000313" key="2">
    <source>
        <dbReference type="EMBL" id="SNS61756.1"/>
    </source>
</evidence>
<proteinExistence type="predicted"/>
<dbReference type="AlphaFoldDB" id="A0A239FX55"/>
<feature type="region of interest" description="Disordered" evidence="1">
    <location>
        <begin position="1"/>
        <end position="34"/>
    </location>
</feature>
<feature type="region of interest" description="Disordered" evidence="1">
    <location>
        <begin position="99"/>
        <end position="124"/>
    </location>
</feature>
<dbReference type="EMBL" id="FZOH01000006">
    <property type="protein sequence ID" value="SNS61756.1"/>
    <property type="molecule type" value="Genomic_DNA"/>
</dbReference>
<gene>
    <name evidence="2" type="ORF">SAMN04488107_3182</name>
</gene>
<evidence type="ECO:0000256" key="1">
    <source>
        <dbReference type="SAM" id="MobiDB-lite"/>
    </source>
</evidence>
<name>A0A239FX55_9ACTN</name>
<dbReference type="Proteomes" id="UP000198386">
    <property type="component" value="Unassembled WGS sequence"/>
</dbReference>
<sequence length="124" mass="13772">MRTDDRPAAPAPPGPAATAPYRFAEQHTPPAPVRASEVAQTTFEHVYEVDPRLMQEHVLQQVFPNWDTLRIMRSRHDHLAWMHRHFAHRVVTGSELLAEVEAEDPGIPQGSESDTGPISGPVAP</sequence>
<protein>
    <submittedName>
        <fullName evidence="2">Uncharacterized protein</fullName>
    </submittedName>
</protein>
<keyword evidence="3" id="KW-1185">Reference proteome</keyword>
<accession>A0A239FX55</accession>
<dbReference type="RefSeq" id="WP_176450033.1">
    <property type="nucleotide sequence ID" value="NZ_FZOH01000006.1"/>
</dbReference>
<organism evidence="2 3">
    <name type="scientific">Geodermatophilus saharensis</name>
    <dbReference type="NCBI Taxonomy" id="1137994"/>
    <lineage>
        <taxon>Bacteria</taxon>
        <taxon>Bacillati</taxon>
        <taxon>Actinomycetota</taxon>
        <taxon>Actinomycetes</taxon>
        <taxon>Geodermatophilales</taxon>
        <taxon>Geodermatophilaceae</taxon>
        <taxon>Geodermatophilus</taxon>
    </lineage>
</organism>
<evidence type="ECO:0000313" key="3">
    <source>
        <dbReference type="Proteomes" id="UP000198386"/>
    </source>
</evidence>
<reference evidence="3" key="1">
    <citation type="submission" date="2017-06" db="EMBL/GenBank/DDBJ databases">
        <authorList>
            <person name="Varghese N."/>
            <person name="Submissions S."/>
        </authorList>
    </citation>
    <scope>NUCLEOTIDE SEQUENCE [LARGE SCALE GENOMIC DNA]</scope>
    <source>
        <strain evidence="3">DSM 45423</strain>
    </source>
</reference>